<comment type="catalytic activity">
    <reaction evidence="1">
        <text>ATP + protein L-histidine = ADP + protein N-phospho-L-histidine.</text>
        <dbReference type="EC" id="2.7.13.3"/>
    </reaction>
</comment>
<feature type="domain" description="Histidine kinase" evidence="13">
    <location>
        <begin position="233"/>
        <end position="438"/>
    </location>
</feature>
<evidence type="ECO:0000256" key="9">
    <source>
        <dbReference type="ARBA" id="ARBA00022840"/>
    </source>
</evidence>
<dbReference type="GO" id="GO:0005524">
    <property type="term" value="F:ATP binding"/>
    <property type="evidence" value="ECO:0007669"/>
    <property type="project" value="UniProtKB-KW"/>
</dbReference>
<evidence type="ECO:0000256" key="11">
    <source>
        <dbReference type="ARBA" id="ARBA00023012"/>
    </source>
</evidence>
<keyword evidence="9" id="KW-0067">ATP-binding</keyword>
<proteinExistence type="predicted"/>
<dbReference type="SMART" id="SM00388">
    <property type="entry name" value="HisKA"/>
    <property type="match status" value="1"/>
</dbReference>
<dbReference type="EMBL" id="BMZC01000016">
    <property type="protein sequence ID" value="GGZ80035.1"/>
    <property type="molecule type" value="Genomic_DNA"/>
</dbReference>
<dbReference type="GO" id="GO:0005886">
    <property type="term" value="C:plasma membrane"/>
    <property type="evidence" value="ECO:0007669"/>
    <property type="project" value="TreeGrafter"/>
</dbReference>
<evidence type="ECO:0000256" key="4">
    <source>
        <dbReference type="ARBA" id="ARBA00022553"/>
    </source>
</evidence>
<reference evidence="14" key="1">
    <citation type="journal article" date="2014" name="Int. J. Syst. Evol. Microbiol.">
        <title>Complete genome sequence of Corynebacterium casei LMG S-19264T (=DSM 44701T), isolated from a smear-ripened cheese.</title>
        <authorList>
            <consortium name="US DOE Joint Genome Institute (JGI-PGF)"/>
            <person name="Walter F."/>
            <person name="Albersmeier A."/>
            <person name="Kalinowski J."/>
            <person name="Ruckert C."/>
        </authorList>
    </citation>
    <scope>NUCLEOTIDE SEQUENCE</scope>
    <source>
        <strain evidence="14">KCTC 32337</strain>
    </source>
</reference>
<name>A0A8H9M5K6_9ALTE</name>
<reference evidence="14" key="2">
    <citation type="submission" date="2020-09" db="EMBL/GenBank/DDBJ databases">
        <authorList>
            <person name="Sun Q."/>
            <person name="Kim S."/>
        </authorList>
    </citation>
    <scope>NUCLEOTIDE SEQUENCE</scope>
    <source>
        <strain evidence="14">KCTC 32337</strain>
    </source>
</reference>
<dbReference type="EC" id="2.7.13.3" evidence="3"/>
<dbReference type="InterPro" id="IPR005467">
    <property type="entry name" value="His_kinase_dom"/>
</dbReference>
<dbReference type="InterPro" id="IPR036890">
    <property type="entry name" value="HATPase_C_sf"/>
</dbReference>
<dbReference type="InterPro" id="IPR036097">
    <property type="entry name" value="HisK_dim/P_sf"/>
</dbReference>
<sequence length="439" mass="49202">MMSLRAKLLLIIAPVFSVLWLIASYFSITQLKDEIHQTMDRRLVSTARMVNNLVLSSQQPNTRFGLEVTQPFNDSGSAKGLACKISSLNGEIIATSHPDELGLPSLLPSGFDSVVINENNWRVYTLNTQNHSISIAERLSERRTIFIEIVFVNAIPTLIAILVSFIIIWFALGRELRPLQLLKKAVSDRSPHDLNPIQLKHKLVELTPLIDSQNTLFKKLENVIEREKSFTDNAAHELRTPLTGIISQLQVAKVTEGENREKAIKQSLYSAIRLQSLVENLLLLARIENKYALQNFKSWNLHNELTNVLAELKLSSDDVAVQAGTISIINHIPAFAFNIIIKNLIENALQHGETDSAISLVFQETKDNFSIKVVNRAVLSDGTLENLTQRFWRDSSARGTGLGLAIVKALVDELDGKIGFGYENKKYFSVYIAFPLVTF</sequence>
<protein>
    <recommendedName>
        <fullName evidence="3">histidine kinase</fullName>
        <ecNumber evidence="3">2.7.13.3</ecNumber>
    </recommendedName>
</protein>
<keyword evidence="12" id="KW-0472">Membrane</keyword>
<gene>
    <name evidence="14" type="ORF">GCM10011274_42450</name>
</gene>
<evidence type="ECO:0000256" key="1">
    <source>
        <dbReference type="ARBA" id="ARBA00000085"/>
    </source>
</evidence>
<dbReference type="CDD" id="cd00075">
    <property type="entry name" value="HATPase"/>
    <property type="match status" value="1"/>
</dbReference>
<keyword evidence="6 12" id="KW-0812">Transmembrane</keyword>
<feature type="transmembrane region" description="Helical" evidence="12">
    <location>
        <begin position="145"/>
        <end position="172"/>
    </location>
</feature>
<dbReference type="PROSITE" id="PS50109">
    <property type="entry name" value="HIS_KIN"/>
    <property type="match status" value="1"/>
</dbReference>
<evidence type="ECO:0000256" key="3">
    <source>
        <dbReference type="ARBA" id="ARBA00012438"/>
    </source>
</evidence>
<evidence type="ECO:0000256" key="6">
    <source>
        <dbReference type="ARBA" id="ARBA00022692"/>
    </source>
</evidence>
<dbReference type="InterPro" id="IPR013727">
    <property type="entry name" value="2CSK_N"/>
</dbReference>
<keyword evidence="5" id="KW-0808">Transferase</keyword>
<evidence type="ECO:0000259" key="13">
    <source>
        <dbReference type="PROSITE" id="PS50109"/>
    </source>
</evidence>
<dbReference type="Gene3D" id="1.10.287.130">
    <property type="match status" value="1"/>
</dbReference>
<evidence type="ECO:0000256" key="5">
    <source>
        <dbReference type="ARBA" id="ARBA00022679"/>
    </source>
</evidence>
<keyword evidence="11" id="KW-0902">Two-component regulatory system</keyword>
<evidence type="ECO:0000256" key="2">
    <source>
        <dbReference type="ARBA" id="ARBA00004141"/>
    </source>
</evidence>
<keyword evidence="7" id="KW-0547">Nucleotide-binding</keyword>
<dbReference type="Proteomes" id="UP000622604">
    <property type="component" value="Unassembled WGS sequence"/>
</dbReference>
<organism evidence="14 15">
    <name type="scientific">Paraglaciecola chathamensis</name>
    <dbReference type="NCBI Taxonomy" id="368405"/>
    <lineage>
        <taxon>Bacteria</taxon>
        <taxon>Pseudomonadati</taxon>
        <taxon>Pseudomonadota</taxon>
        <taxon>Gammaproteobacteria</taxon>
        <taxon>Alteromonadales</taxon>
        <taxon>Alteromonadaceae</taxon>
        <taxon>Paraglaciecola</taxon>
    </lineage>
</organism>
<accession>A0A8H9M5K6</accession>
<dbReference type="AlphaFoldDB" id="A0A8H9M5K6"/>
<dbReference type="Pfam" id="PF08521">
    <property type="entry name" value="2CSK_N"/>
    <property type="match status" value="1"/>
</dbReference>
<dbReference type="SUPFAM" id="SSF55874">
    <property type="entry name" value="ATPase domain of HSP90 chaperone/DNA topoisomerase II/histidine kinase"/>
    <property type="match status" value="1"/>
</dbReference>
<evidence type="ECO:0000313" key="14">
    <source>
        <dbReference type="EMBL" id="GGZ80035.1"/>
    </source>
</evidence>
<keyword evidence="8 14" id="KW-0418">Kinase</keyword>
<evidence type="ECO:0000313" key="15">
    <source>
        <dbReference type="Proteomes" id="UP000622604"/>
    </source>
</evidence>
<dbReference type="RefSeq" id="WP_191867186.1">
    <property type="nucleotide sequence ID" value="NZ_BMZC01000016.1"/>
</dbReference>
<dbReference type="Gene3D" id="3.30.565.10">
    <property type="entry name" value="Histidine kinase-like ATPase, C-terminal domain"/>
    <property type="match status" value="1"/>
</dbReference>
<dbReference type="SMART" id="SM00387">
    <property type="entry name" value="HATPase_c"/>
    <property type="match status" value="1"/>
</dbReference>
<evidence type="ECO:0000256" key="12">
    <source>
        <dbReference type="SAM" id="Phobius"/>
    </source>
</evidence>
<feature type="transmembrane region" description="Helical" evidence="12">
    <location>
        <begin position="6"/>
        <end position="28"/>
    </location>
</feature>
<evidence type="ECO:0000256" key="7">
    <source>
        <dbReference type="ARBA" id="ARBA00022741"/>
    </source>
</evidence>
<dbReference type="SUPFAM" id="SSF47384">
    <property type="entry name" value="Homodimeric domain of signal transducing histidine kinase"/>
    <property type="match status" value="1"/>
</dbReference>
<dbReference type="GO" id="GO:0000155">
    <property type="term" value="F:phosphorelay sensor kinase activity"/>
    <property type="evidence" value="ECO:0007669"/>
    <property type="project" value="InterPro"/>
</dbReference>
<dbReference type="InterPro" id="IPR003661">
    <property type="entry name" value="HisK_dim/P_dom"/>
</dbReference>
<dbReference type="InterPro" id="IPR050428">
    <property type="entry name" value="TCS_sensor_his_kinase"/>
</dbReference>
<dbReference type="InterPro" id="IPR003594">
    <property type="entry name" value="HATPase_dom"/>
</dbReference>
<evidence type="ECO:0000256" key="10">
    <source>
        <dbReference type="ARBA" id="ARBA00022989"/>
    </source>
</evidence>
<keyword evidence="4" id="KW-0597">Phosphoprotein</keyword>
<comment type="caution">
    <text evidence="14">The sequence shown here is derived from an EMBL/GenBank/DDBJ whole genome shotgun (WGS) entry which is preliminary data.</text>
</comment>
<dbReference type="CDD" id="cd00082">
    <property type="entry name" value="HisKA"/>
    <property type="match status" value="1"/>
</dbReference>
<keyword evidence="10 12" id="KW-1133">Transmembrane helix</keyword>
<dbReference type="Pfam" id="PF02518">
    <property type="entry name" value="HATPase_c"/>
    <property type="match status" value="1"/>
</dbReference>
<evidence type="ECO:0000256" key="8">
    <source>
        <dbReference type="ARBA" id="ARBA00022777"/>
    </source>
</evidence>
<comment type="subcellular location">
    <subcellularLocation>
        <location evidence="2">Membrane</location>
        <topology evidence="2">Multi-pass membrane protein</topology>
    </subcellularLocation>
</comment>
<dbReference type="PANTHER" id="PTHR45436">
    <property type="entry name" value="SENSOR HISTIDINE KINASE YKOH"/>
    <property type="match status" value="1"/>
</dbReference>
<dbReference type="Pfam" id="PF00512">
    <property type="entry name" value="HisKA"/>
    <property type="match status" value="1"/>
</dbReference>
<dbReference type="PANTHER" id="PTHR45436:SF14">
    <property type="entry name" value="SENSOR PROTEIN QSEC"/>
    <property type="match status" value="1"/>
</dbReference>